<keyword evidence="3" id="KW-1185">Reference proteome</keyword>
<dbReference type="InterPro" id="IPR009060">
    <property type="entry name" value="UBA-like_sf"/>
</dbReference>
<evidence type="ECO:0000313" key="3">
    <source>
        <dbReference type="Proteomes" id="UP000008909"/>
    </source>
</evidence>
<dbReference type="EMBL" id="DF145166">
    <property type="protein sequence ID" value="GAA57905.1"/>
    <property type="molecule type" value="Genomic_DNA"/>
</dbReference>
<dbReference type="SUPFAM" id="SSF46934">
    <property type="entry name" value="UBA-like"/>
    <property type="match status" value="1"/>
</dbReference>
<dbReference type="CDD" id="cd14342">
    <property type="entry name" value="UBA_TAP-C"/>
    <property type="match status" value="1"/>
</dbReference>
<dbReference type="Proteomes" id="UP000008909">
    <property type="component" value="Unassembled WGS sequence"/>
</dbReference>
<accession>G7YY76</accession>
<dbReference type="InterPro" id="IPR005637">
    <property type="entry name" value="TAP_C_dom"/>
</dbReference>
<dbReference type="Pfam" id="PF03943">
    <property type="entry name" value="TAP_C"/>
    <property type="match status" value="1"/>
</dbReference>
<evidence type="ECO:0000259" key="1">
    <source>
        <dbReference type="PROSITE" id="PS51281"/>
    </source>
</evidence>
<dbReference type="AlphaFoldDB" id="G7YY76"/>
<dbReference type="SMART" id="SM00804">
    <property type="entry name" value="TAP_C"/>
    <property type="match status" value="1"/>
</dbReference>
<feature type="domain" description="TAP-C" evidence="1">
    <location>
        <begin position="88"/>
        <end position="142"/>
    </location>
</feature>
<gene>
    <name evidence="2" type="ORF">CLF_113335</name>
</gene>
<organism evidence="2 3">
    <name type="scientific">Clonorchis sinensis</name>
    <name type="common">Chinese liver fluke</name>
    <dbReference type="NCBI Taxonomy" id="79923"/>
    <lineage>
        <taxon>Eukaryota</taxon>
        <taxon>Metazoa</taxon>
        <taxon>Spiralia</taxon>
        <taxon>Lophotrochozoa</taxon>
        <taxon>Platyhelminthes</taxon>
        <taxon>Trematoda</taxon>
        <taxon>Digenea</taxon>
        <taxon>Opisthorchiida</taxon>
        <taxon>Opisthorchiata</taxon>
        <taxon>Opisthorchiidae</taxon>
        <taxon>Clonorchis</taxon>
    </lineage>
</organism>
<reference evidence="2" key="1">
    <citation type="journal article" date="2011" name="Genome Biol.">
        <title>The draft genome of the carcinogenic human liver fluke Clonorchis sinensis.</title>
        <authorList>
            <person name="Wang X."/>
            <person name="Chen W."/>
            <person name="Huang Y."/>
            <person name="Sun J."/>
            <person name="Men J."/>
            <person name="Liu H."/>
            <person name="Luo F."/>
            <person name="Guo L."/>
            <person name="Lv X."/>
            <person name="Deng C."/>
            <person name="Zhou C."/>
            <person name="Fan Y."/>
            <person name="Li X."/>
            <person name="Huang L."/>
            <person name="Hu Y."/>
            <person name="Liang C."/>
            <person name="Hu X."/>
            <person name="Xu J."/>
            <person name="Yu X."/>
        </authorList>
    </citation>
    <scope>NUCLEOTIDE SEQUENCE [LARGE SCALE GENOMIC DNA]</scope>
    <source>
        <strain evidence="2">Henan</strain>
    </source>
</reference>
<sequence length="142" mass="15553">MATTDVDLPGCRDQILEVLPYGRVFVRGVHRCLLVLPQSEGKIIQEDCCITPVSASLVQQHAAAIRLAVTQRLNRRLSNNPAPKPTDPAVQAALRELSVTTGMNEAYAWQCLSECGFNLHAALEAFRNVMEANLLPPEAFAK</sequence>
<reference key="2">
    <citation type="submission" date="2011-10" db="EMBL/GenBank/DDBJ databases">
        <title>The genome and transcriptome sequence of Clonorchis sinensis provide insights into the carcinogenic liver fluke.</title>
        <authorList>
            <person name="Wang X."/>
            <person name="Huang Y."/>
            <person name="Chen W."/>
            <person name="Liu H."/>
            <person name="Guo L."/>
            <person name="Chen Y."/>
            <person name="Luo F."/>
            <person name="Zhou W."/>
            <person name="Sun J."/>
            <person name="Mao Q."/>
            <person name="Liang P."/>
            <person name="Zhou C."/>
            <person name="Tian Y."/>
            <person name="Men J."/>
            <person name="Lv X."/>
            <person name="Huang L."/>
            <person name="Zhou J."/>
            <person name="Hu Y."/>
            <person name="Li R."/>
            <person name="Zhang F."/>
            <person name="Lei H."/>
            <person name="Li X."/>
            <person name="Hu X."/>
            <person name="Liang C."/>
            <person name="Xu J."/>
            <person name="Wu Z."/>
            <person name="Yu X."/>
        </authorList>
    </citation>
    <scope>NUCLEOTIDE SEQUENCE</scope>
    <source>
        <strain>Henan</strain>
    </source>
</reference>
<proteinExistence type="predicted"/>
<dbReference type="Gene3D" id="1.10.8.10">
    <property type="entry name" value="DNA helicase RuvA subunit, C-terminal domain"/>
    <property type="match status" value="1"/>
</dbReference>
<dbReference type="GO" id="GO:0051028">
    <property type="term" value="P:mRNA transport"/>
    <property type="evidence" value="ECO:0007669"/>
    <property type="project" value="InterPro"/>
</dbReference>
<name>G7YY76_CLOSI</name>
<evidence type="ECO:0000313" key="2">
    <source>
        <dbReference type="EMBL" id="GAA57905.1"/>
    </source>
</evidence>
<protein>
    <submittedName>
        <fullName evidence="2">Nuclear RNA export factor 1/2</fullName>
    </submittedName>
</protein>
<dbReference type="PROSITE" id="PS51281">
    <property type="entry name" value="TAP_C"/>
    <property type="match status" value="1"/>
</dbReference>
<dbReference type="GO" id="GO:0005634">
    <property type="term" value="C:nucleus"/>
    <property type="evidence" value="ECO:0007669"/>
    <property type="project" value="InterPro"/>
</dbReference>